<gene>
    <name evidence="1" type="ORF">OWV82_008113</name>
</gene>
<protein>
    <submittedName>
        <fullName evidence="1">Protein ENHANCED DISEASE RESISTANCE 4</fullName>
    </submittedName>
</protein>
<dbReference type="EMBL" id="CM051397">
    <property type="protein sequence ID" value="KAJ4720251.1"/>
    <property type="molecule type" value="Genomic_DNA"/>
</dbReference>
<evidence type="ECO:0000313" key="1">
    <source>
        <dbReference type="EMBL" id="KAJ4720251.1"/>
    </source>
</evidence>
<name>A0ACC1Y966_MELAZ</name>
<proteinExistence type="predicted"/>
<organism evidence="1 2">
    <name type="scientific">Melia azedarach</name>
    <name type="common">Chinaberry tree</name>
    <dbReference type="NCBI Taxonomy" id="155640"/>
    <lineage>
        <taxon>Eukaryota</taxon>
        <taxon>Viridiplantae</taxon>
        <taxon>Streptophyta</taxon>
        <taxon>Embryophyta</taxon>
        <taxon>Tracheophyta</taxon>
        <taxon>Spermatophyta</taxon>
        <taxon>Magnoliopsida</taxon>
        <taxon>eudicotyledons</taxon>
        <taxon>Gunneridae</taxon>
        <taxon>Pentapetalae</taxon>
        <taxon>rosids</taxon>
        <taxon>malvids</taxon>
        <taxon>Sapindales</taxon>
        <taxon>Meliaceae</taxon>
        <taxon>Melia</taxon>
    </lineage>
</organism>
<keyword evidence="2" id="KW-1185">Reference proteome</keyword>
<accession>A0ACC1Y966</accession>
<dbReference type="Proteomes" id="UP001164539">
    <property type="component" value="Chromosome 4"/>
</dbReference>
<reference evidence="1 2" key="1">
    <citation type="journal article" date="2023" name="Science">
        <title>Complex scaffold remodeling in plant triterpene biosynthesis.</title>
        <authorList>
            <person name="De La Pena R."/>
            <person name="Hodgson H."/>
            <person name="Liu J.C."/>
            <person name="Stephenson M.J."/>
            <person name="Martin A.C."/>
            <person name="Owen C."/>
            <person name="Harkess A."/>
            <person name="Leebens-Mack J."/>
            <person name="Jimenez L.E."/>
            <person name="Osbourn A."/>
            <person name="Sattely E.S."/>
        </authorList>
    </citation>
    <scope>NUCLEOTIDE SEQUENCE [LARGE SCALE GENOMIC DNA]</scope>
    <source>
        <strain evidence="2">cv. JPN11</strain>
        <tissue evidence="1">Leaf</tissue>
    </source>
</reference>
<evidence type="ECO:0000313" key="2">
    <source>
        <dbReference type="Proteomes" id="UP001164539"/>
    </source>
</evidence>
<comment type="caution">
    <text evidence="1">The sequence shown here is derived from an EMBL/GenBank/DDBJ whole genome shotgun (WGS) entry which is preliminary data.</text>
</comment>
<sequence length="799" mass="89811">MDSGSTHKVRLVRCPKCRQLLPEPADVEVYKCGGCSTVLQVKNRKNDAKSTTSGSRESKNAHLNALHCVYEVGECSSSSPKAILPSSAERSLDQNSGRDEKISTDCCTENSGDVNSSDNQNNEKDHNESQVCDSHIKQPGTSNEFGSSNGDANHENEVLSQLATDNSEVELNDMNSDWAGENLAADINWENDSTVTYHRQAAESISSDILMSSPDEQPKQLQMSVNLSYERRDFFSPRSDFSSKTEYSKSKSPTMRSSHDYDGSVSSFDGTDDQFPDQHMNLHKNTFKKLNSVISEEQSRRDKFLGNGTMNGNSEMQHQAWNLSSAFTGKRPNTKDYKGATGHDLMVSNGARLWDDEFPSSLHFYRRDYSAGYESASTSSQLQDELHHCSSETEKIKLLRMVYELQDQLTKTCHVNEKAHTGISSGVIGKGKYIPSHYSCEIPEDEFSHELNYHRYPERFRQVSNWPHQHNKVSRIPFSGEATNNSHHINSSRMQRYPKEWQCSAQLPPPFLSHNKGFCRFHPGQSCLHSYSSCPSSPQHFKDSEFPIWSRETKSDDQRRGDYRMKKYKEKHHLAKRHLRPTAGAAPFVTCYRCLRPLQLPADFLVFRKRFHLLRCGGCSEVLKFSLEKRTHIVPYTPQAVALQPNQLDEDNDAINTRNSISSSRGNDYSPADPVSCSDDYGLSYCRSCSTDGDPVILASFHNHQGNKDARNMSYDSSESMKERSQFVLKQSGNRFKTSVGTKESAGASSIKYKSGRASSEIEEVSVKTCSPLHQLMGYSSPSQVLRGSDPSRTSSNCP</sequence>